<dbReference type="Gene3D" id="1.10.10.10">
    <property type="entry name" value="Winged helix-like DNA-binding domain superfamily/Winged helix DNA-binding domain"/>
    <property type="match status" value="1"/>
</dbReference>
<dbReference type="CDD" id="cd04371">
    <property type="entry name" value="DEP"/>
    <property type="match status" value="1"/>
</dbReference>
<proteinExistence type="predicted"/>
<evidence type="ECO:0000313" key="7">
    <source>
        <dbReference type="Proteomes" id="UP001530377"/>
    </source>
</evidence>
<gene>
    <name evidence="6" type="ORF">ACHAXA_008861</name>
</gene>
<dbReference type="Gene3D" id="1.25.40.10">
    <property type="entry name" value="Tetratricopeptide repeat domain"/>
    <property type="match status" value="5"/>
</dbReference>
<evidence type="ECO:0000256" key="3">
    <source>
        <dbReference type="PROSITE-ProRule" id="PRU00339"/>
    </source>
</evidence>
<accession>A0ABD3SG03</accession>
<dbReference type="InterPro" id="IPR000591">
    <property type="entry name" value="DEP_dom"/>
</dbReference>
<dbReference type="SUPFAM" id="SSF48452">
    <property type="entry name" value="TPR-like"/>
    <property type="match status" value="4"/>
</dbReference>
<evidence type="ECO:0000256" key="1">
    <source>
        <dbReference type="ARBA" id="ARBA00022737"/>
    </source>
</evidence>
<dbReference type="InterPro" id="IPR036390">
    <property type="entry name" value="WH_DNA-bd_sf"/>
</dbReference>
<organism evidence="6 7">
    <name type="scientific">Cyclostephanos tholiformis</name>
    <dbReference type="NCBI Taxonomy" id="382380"/>
    <lineage>
        <taxon>Eukaryota</taxon>
        <taxon>Sar</taxon>
        <taxon>Stramenopiles</taxon>
        <taxon>Ochrophyta</taxon>
        <taxon>Bacillariophyta</taxon>
        <taxon>Coscinodiscophyceae</taxon>
        <taxon>Thalassiosirophycidae</taxon>
        <taxon>Stephanodiscales</taxon>
        <taxon>Stephanodiscaceae</taxon>
        <taxon>Cyclostephanos</taxon>
    </lineage>
</organism>
<reference evidence="6 7" key="1">
    <citation type="submission" date="2024-10" db="EMBL/GenBank/DDBJ databases">
        <title>Updated reference genomes for cyclostephanoid diatoms.</title>
        <authorList>
            <person name="Roberts W.R."/>
            <person name="Alverson A.J."/>
        </authorList>
    </citation>
    <scope>NUCLEOTIDE SEQUENCE [LARGE SCALE GENOMIC DNA]</scope>
    <source>
        <strain evidence="6 7">AJA228-03</strain>
    </source>
</reference>
<dbReference type="SMART" id="SM00028">
    <property type="entry name" value="TPR"/>
    <property type="match status" value="12"/>
</dbReference>
<feature type="repeat" description="TPR" evidence="3">
    <location>
        <begin position="951"/>
        <end position="984"/>
    </location>
</feature>
<dbReference type="Pfam" id="PF13181">
    <property type="entry name" value="TPR_8"/>
    <property type="match status" value="1"/>
</dbReference>
<feature type="region of interest" description="Disordered" evidence="4">
    <location>
        <begin position="13"/>
        <end position="40"/>
    </location>
</feature>
<keyword evidence="7" id="KW-1185">Reference proteome</keyword>
<dbReference type="InterPro" id="IPR011990">
    <property type="entry name" value="TPR-like_helical_dom_sf"/>
</dbReference>
<dbReference type="Pfam" id="PF13432">
    <property type="entry name" value="TPR_16"/>
    <property type="match status" value="1"/>
</dbReference>
<dbReference type="EMBL" id="JALLPB020000039">
    <property type="protein sequence ID" value="KAL3823366.1"/>
    <property type="molecule type" value="Genomic_DNA"/>
</dbReference>
<keyword evidence="1" id="KW-0677">Repeat</keyword>
<evidence type="ECO:0000259" key="5">
    <source>
        <dbReference type="PROSITE" id="PS50186"/>
    </source>
</evidence>
<dbReference type="SMART" id="SM00049">
    <property type="entry name" value="DEP"/>
    <property type="match status" value="1"/>
</dbReference>
<sequence length="1186" mass="131415">MPHYPELTMVKFKKTRGAAGGDNSISDSVSELSHDESTVNSGVSSAFRSKFFRGGKNNGTSVSSNGNPARATSKMTAPPSPSPGIMAADRSVASVGTASTSASKSAKVDSHSDRMVKDAKSRFNIGIIYLKTGDYAKAQENLEHSLYCHIQLHGHDGRKYTNDALFAIAGVREKLGECYLANPAVMDKSLAMDHYEESRRLLGTVAAEDAPENIRAMLDRVEWKLKELSTLMPLRSKSNRSTSGRAIRKYQQEGNDKAKALLGLGGVGGVATAVAVDAGTTTVVSTQKGAGSFENQTRKFKRDLKNNIANLVELPIDAVQGIHQGIQQGIQQGILGIQDLTHGICPFNLGPERVAFLNEIAPTLLRKLEIKDRTYRLKTYHTCFVGSEAVDYMIENELASSRSEAVKIGRDLVTMGVIEHVLREHDFKDDFFFYHFKDPAIQKEFEVAISYVERNNHHTALNHLNSMREGGSLKNEYFRAQWVSCMMQVADSALSGAKISLATDAYEAACSVLKEYDDTGPDLKLALRGCIKGHKLIAIQLESMMDYASAIEHRTRVYKLCVDDKIVAACCQLLKIAHLHAADENYAKGAAVLADAIRRLSHGARHLDLEALPTERVNLLCQCQQMRAVCLSKTRKWTEASEQYGELLPLLAKAKGSESRDYNSALIQKAALSVTLKNFQMAHNEVTKYLNFAKYESTDSGPLIVDESDHILALDTCAATYLKIGNINKAIHIFEKKLAFVTTHCDNDEMRSDTMHKLGCLLAYKKQLEAALPLLNEALDVRRCLYDEKSTSVLESMWAVAATTQILGDTDRALREYSVLLDKMDKSDDDFPVSLVLIHNSAGKLFSEKGKVDKATHCFRQALLAAETQEMKVEISLNLANALSANGDEEKAMELYERILKTKSTKQTTLFFLALFNKSHLLIKLGEVAEAKEILHKIIETSSPLADNVKVSGYVTLGNLAISEGKQNEALKYFENSLDAVDDDNVESLVWVKKHIGLTYLVTGRFDKAIDSLQDALEALAAKEGISIDMSKVDVWNLMSRVYKLKGDLSQAKNFAKLALQSSKALLGETNPHTLRHVSNLQLLLLEEAECLRPSECKPIIDAAKFELEDALESFVALDDPWTYRVDIASMKTNLAFIALWQGKPKKARKLLRQIKEIELSPDHSLLPQISLIQERVEELEKKKRK</sequence>
<dbReference type="SUPFAM" id="SSF46785">
    <property type="entry name" value="Winged helix' DNA-binding domain"/>
    <property type="match status" value="1"/>
</dbReference>
<feature type="compositionally biased region" description="Polar residues" evidence="4">
    <location>
        <begin position="58"/>
        <end position="67"/>
    </location>
</feature>
<dbReference type="Proteomes" id="UP001530377">
    <property type="component" value="Unassembled WGS sequence"/>
</dbReference>
<dbReference type="Pfam" id="PF00610">
    <property type="entry name" value="DEP"/>
    <property type="match status" value="1"/>
</dbReference>
<feature type="domain" description="DEP" evidence="5">
    <location>
        <begin position="364"/>
        <end position="438"/>
    </location>
</feature>
<dbReference type="AlphaFoldDB" id="A0ABD3SG03"/>
<name>A0ABD3SG03_9STRA</name>
<dbReference type="PANTHER" id="PTHR45641">
    <property type="entry name" value="TETRATRICOPEPTIDE REPEAT PROTEIN (AFU_ORTHOLOGUE AFUA_6G03870)"/>
    <property type="match status" value="1"/>
</dbReference>
<dbReference type="InterPro" id="IPR036388">
    <property type="entry name" value="WH-like_DNA-bd_sf"/>
</dbReference>
<feature type="region of interest" description="Disordered" evidence="4">
    <location>
        <begin position="54"/>
        <end position="86"/>
    </location>
</feature>
<dbReference type="PANTHER" id="PTHR45641:SF19">
    <property type="entry name" value="NEPHROCYSTIN-3"/>
    <property type="match status" value="1"/>
</dbReference>
<dbReference type="InterPro" id="IPR019734">
    <property type="entry name" value="TPR_rpt"/>
</dbReference>
<evidence type="ECO:0000313" key="6">
    <source>
        <dbReference type="EMBL" id="KAL3823366.1"/>
    </source>
</evidence>
<evidence type="ECO:0000256" key="4">
    <source>
        <dbReference type="SAM" id="MobiDB-lite"/>
    </source>
</evidence>
<protein>
    <recommendedName>
        <fullName evidence="5">DEP domain-containing protein</fullName>
    </recommendedName>
</protein>
<evidence type="ECO:0000256" key="2">
    <source>
        <dbReference type="ARBA" id="ARBA00022803"/>
    </source>
</evidence>
<keyword evidence="2 3" id="KW-0802">TPR repeat</keyword>
<dbReference type="PROSITE" id="PS50005">
    <property type="entry name" value="TPR"/>
    <property type="match status" value="1"/>
</dbReference>
<dbReference type="PROSITE" id="PS50186">
    <property type="entry name" value="DEP"/>
    <property type="match status" value="1"/>
</dbReference>
<comment type="caution">
    <text evidence="6">The sequence shown here is derived from an EMBL/GenBank/DDBJ whole genome shotgun (WGS) entry which is preliminary data.</text>
</comment>